<dbReference type="PANTHER" id="PTHR10159:SF519">
    <property type="entry name" value="DUAL SPECIFICITY PROTEIN PHOSPHATASE MPK3"/>
    <property type="match status" value="1"/>
</dbReference>
<dbReference type="AlphaFoldDB" id="A0A7S4IRI3"/>
<dbReference type="InterPro" id="IPR001611">
    <property type="entry name" value="Leu-rich_rpt"/>
</dbReference>
<dbReference type="PROSITE" id="PS50054">
    <property type="entry name" value="TYR_PHOSPHATASE_DUAL"/>
    <property type="match status" value="1"/>
</dbReference>
<dbReference type="SMART" id="SM00369">
    <property type="entry name" value="LRR_TYP"/>
    <property type="match status" value="4"/>
</dbReference>
<feature type="domain" description="Tyrosine-protein phosphatase" evidence="8">
    <location>
        <begin position="326"/>
        <end position="466"/>
    </location>
</feature>
<dbReference type="SUPFAM" id="SSF52058">
    <property type="entry name" value="L domain-like"/>
    <property type="match status" value="1"/>
</dbReference>
<evidence type="ECO:0000259" key="8">
    <source>
        <dbReference type="PROSITE" id="PS50054"/>
    </source>
</evidence>
<dbReference type="Gene3D" id="3.80.10.10">
    <property type="entry name" value="Ribonuclease Inhibitor"/>
    <property type="match status" value="1"/>
</dbReference>
<evidence type="ECO:0000256" key="4">
    <source>
        <dbReference type="ARBA" id="ARBA00022737"/>
    </source>
</evidence>
<dbReference type="SMART" id="SM00195">
    <property type="entry name" value="DSPc"/>
    <property type="match status" value="1"/>
</dbReference>
<organism evidence="10">
    <name type="scientific">Vannella robusta</name>
    <dbReference type="NCBI Taxonomy" id="1487602"/>
    <lineage>
        <taxon>Eukaryota</taxon>
        <taxon>Amoebozoa</taxon>
        <taxon>Discosea</taxon>
        <taxon>Flabellinia</taxon>
        <taxon>Vannellidae</taxon>
        <taxon>Vannella</taxon>
    </lineage>
</organism>
<accession>A0A7S4IRI3</accession>
<keyword evidence="5" id="KW-0378">Hydrolase</keyword>
<dbReference type="GO" id="GO:0005737">
    <property type="term" value="C:cytoplasm"/>
    <property type="evidence" value="ECO:0007669"/>
    <property type="project" value="TreeGrafter"/>
</dbReference>
<evidence type="ECO:0000313" key="10">
    <source>
        <dbReference type="EMBL" id="CAE2237563.1"/>
    </source>
</evidence>
<dbReference type="InterPro" id="IPR055414">
    <property type="entry name" value="LRR_R13L4/SHOC2-like"/>
</dbReference>
<keyword evidence="4" id="KW-0677">Repeat</keyword>
<proteinExistence type="inferred from homology"/>
<comment type="catalytic activity">
    <reaction evidence="7">
        <text>O-phospho-L-seryl-[protein] + H2O = L-seryl-[protein] + phosphate</text>
        <dbReference type="Rhea" id="RHEA:20629"/>
        <dbReference type="Rhea" id="RHEA-COMP:9863"/>
        <dbReference type="Rhea" id="RHEA-COMP:11604"/>
        <dbReference type="ChEBI" id="CHEBI:15377"/>
        <dbReference type="ChEBI" id="CHEBI:29999"/>
        <dbReference type="ChEBI" id="CHEBI:43474"/>
        <dbReference type="ChEBI" id="CHEBI:83421"/>
        <dbReference type="EC" id="3.1.3.16"/>
    </reaction>
</comment>
<dbReference type="GO" id="GO:0004722">
    <property type="term" value="F:protein serine/threonine phosphatase activity"/>
    <property type="evidence" value="ECO:0007669"/>
    <property type="project" value="UniProtKB-EC"/>
</dbReference>
<dbReference type="InterPro" id="IPR000387">
    <property type="entry name" value="Tyr_Pase_dom"/>
</dbReference>
<dbReference type="Pfam" id="PF23598">
    <property type="entry name" value="LRR_14"/>
    <property type="match status" value="1"/>
</dbReference>
<sequence length="484" mass="54860">MAAVGDARLIPSVAEVLDAWDGESELRLQEMKLKAIPEEVLELERPITKLNLAINSLSSVPAEFFKKQNKITSLAMPGNQFGSREDSTLYEGFIYLEKLEEFYFGDNKVPDPIGLVMSLRPLTCLTVLDLRKCSMGTLLGEALAQIGKLNHLLRLDLSECNIHGFPTPLTSLTNLEYLDLSYNFFTTIPDEIGKLSSLIDLSLIGCGITYVGPGITQMENLTVLRLHCNELHSLPNDMKDMKSLRQLLLMYNNFKNIPTCIVGVLEDRKPMNSTLETLSLEGNPIDCESELSFPLKLEQLSVSFQPPANLIWPTLIVQRNSFNEHRDALDLGEIYLGCFTSAKNKHVLEHLNIKSILVIGNRLYQLYPSRFRYSQYFIDDIEGADLYSVFREGTEFIHRSRERGAVLVHCRAGVSRSASLVIAYLIRYHKMKFEDAMEKVKLARDVIEPNHSFVEQLKRYSTQNSWQGKLSNIINLQRLSESTS</sequence>
<dbReference type="InterPro" id="IPR016130">
    <property type="entry name" value="Tyr_Pase_AS"/>
</dbReference>
<dbReference type="InterPro" id="IPR003591">
    <property type="entry name" value="Leu-rich_rpt_typical-subtyp"/>
</dbReference>
<dbReference type="Gene3D" id="3.90.190.10">
    <property type="entry name" value="Protein tyrosine phosphatase superfamily"/>
    <property type="match status" value="1"/>
</dbReference>
<keyword evidence="3" id="KW-0433">Leucine-rich repeat</keyword>
<evidence type="ECO:0000256" key="6">
    <source>
        <dbReference type="ARBA" id="ARBA00022912"/>
    </source>
</evidence>
<dbReference type="GO" id="GO:0004725">
    <property type="term" value="F:protein tyrosine phosphatase activity"/>
    <property type="evidence" value="ECO:0007669"/>
    <property type="project" value="UniProtKB-EC"/>
</dbReference>
<dbReference type="EMBL" id="HBKP01023152">
    <property type="protein sequence ID" value="CAE2237563.1"/>
    <property type="molecule type" value="Transcribed_RNA"/>
</dbReference>
<evidence type="ECO:0000256" key="2">
    <source>
        <dbReference type="ARBA" id="ARBA00013064"/>
    </source>
</evidence>
<dbReference type="CDD" id="cd14498">
    <property type="entry name" value="DSP"/>
    <property type="match status" value="1"/>
</dbReference>
<dbReference type="PANTHER" id="PTHR10159">
    <property type="entry name" value="DUAL SPECIFICITY PROTEIN PHOSPHATASE"/>
    <property type="match status" value="1"/>
</dbReference>
<evidence type="ECO:0000256" key="3">
    <source>
        <dbReference type="ARBA" id="ARBA00022614"/>
    </source>
</evidence>
<feature type="domain" description="Tyrosine specific protein phosphatases" evidence="9">
    <location>
        <begin position="388"/>
        <end position="444"/>
    </location>
</feature>
<dbReference type="Pfam" id="PF00782">
    <property type="entry name" value="DSPc"/>
    <property type="match status" value="1"/>
</dbReference>
<dbReference type="InterPro" id="IPR000340">
    <property type="entry name" value="Dual-sp_phosphatase_cat-dom"/>
</dbReference>
<dbReference type="PROSITE" id="PS50056">
    <property type="entry name" value="TYR_PHOSPHATASE_2"/>
    <property type="match status" value="1"/>
</dbReference>
<dbReference type="PROSITE" id="PS51450">
    <property type="entry name" value="LRR"/>
    <property type="match status" value="1"/>
</dbReference>
<keyword evidence="6" id="KW-0904">Protein phosphatase</keyword>
<dbReference type="GO" id="GO:0043409">
    <property type="term" value="P:negative regulation of MAPK cascade"/>
    <property type="evidence" value="ECO:0007669"/>
    <property type="project" value="TreeGrafter"/>
</dbReference>
<gene>
    <name evidence="10" type="ORF">VSP0166_LOCUS16122</name>
</gene>
<evidence type="ECO:0000256" key="5">
    <source>
        <dbReference type="ARBA" id="ARBA00022801"/>
    </source>
</evidence>
<evidence type="ECO:0000259" key="9">
    <source>
        <dbReference type="PROSITE" id="PS50056"/>
    </source>
</evidence>
<dbReference type="EC" id="3.1.3.48" evidence="2"/>
<reference evidence="10" key="1">
    <citation type="submission" date="2021-01" db="EMBL/GenBank/DDBJ databases">
        <authorList>
            <person name="Corre E."/>
            <person name="Pelletier E."/>
            <person name="Niang G."/>
            <person name="Scheremetjew M."/>
            <person name="Finn R."/>
            <person name="Kale V."/>
            <person name="Holt S."/>
            <person name="Cochrane G."/>
            <person name="Meng A."/>
            <person name="Brown T."/>
            <person name="Cohen L."/>
        </authorList>
    </citation>
    <scope>NUCLEOTIDE SEQUENCE</scope>
    <source>
        <strain evidence="10">DIVA3 518/3/11/1/6</strain>
    </source>
</reference>
<dbReference type="InterPro" id="IPR032675">
    <property type="entry name" value="LRR_dom_sf"/>
</dbReference>
<name>A0A7S4IRI3_9EUKA</name>
<dbReference type="InterPro" id="IPR020422">
    <property type="entry name" value="TYR_PHOSPHATASE_DUAL_dom"/>
</dbReference>
<dbReference type="InterPro" id="IPR029021">
    <property type="entry name" value="Prot-tyrosine_phosphatase-like"/>
</dbReference>
<comment type="similarity">
    <text evidence="1">Belongs to the protein-tyrosine phosphatase family. Non-receptor class dual specificity subfamily.</text>
</comment>
<evidence type="ECO:0000256" key="1">
    <source>
        <dbReference type="ARBA" id="ARBA00008601"/>
    </source>
</evidence>
<evidence type="ECO:0000256" key="7">
    <source>
        <dbReference type="ARBA" id="ARBA00047761"/>
    </source>
</evidence>
<dbReference type="PROSITE" id="PS00383">
    <property type="entry name" value="TYR_PHOSPHATASE_1"/>
    <property type="match status" value="1"/>
</dbReference>
<protein>
    <recommendedName>
        <fullName evidence="2">protein-tyrosine-phosphatase</fullName>
        <ecNumber evidence="2">3.1.3.48</ecNumber>
    </recommendedName>
</protein>
<dbReference type="SUPFAM" id="SSF52799">
    <property type="entry name" value="(Phosphotyrosine protein) phosphatases II"/>
    <property type="match status" value="1"/>
</dbReference>